<gene>
    <name evidence="1" type="ORF">A33Q_0294</name>
</gene>
<evidence type="ECO:0000313" key="2">
    <source>
        <dbReference type="Proteomes" id="UP000006073"/>
    </source>
</evidence>
<proteinExistence type="predicted"/>
<comment type="caution">
    <text evidence="1">The sequence shown here is derived from an EMBL/GenBank/DDBJ whole genome shotgun (WGS) entry which is preliminary data.</text>
</comment>
<dbReference type="Proteomes" id="UP000006073">
    <property type="component" value="Unassembled WGS sequence"/>
</dbReference>
<evidence type="ECO:0000313" key="1">
    <source>
        <dbReference type="EMBL" id="EOZ99613.1"/>
    </source>
</evidence>
<organism evidence="1 2">
    <name type="scientific">Indibacter alkaliphilus (strain CCUG 57479 / KCTC 22604 / LW1)</name>
    <dbReference type="NCBI Taxonomy" id="1189612"/>
    <lineage>
        <taxon>Bacteria</taxon>
        <taxon>Pseudomonadati</taxon>
        <taxon>Bacteroidota</taxon>
        <taxon>Cytophagia</taxon>
        <taxon>Cytophagales</taxon>
        <taxon>Cyclobacteriaceae</taxon>
    </lineage>
</organism>
<dbReference type="STRING" id="1189612.A33Q_0294"/>
<sequence length="43" mass="5088">MVKRVAPLQTQNDGTATNFLYKYFGCRYPADWNQMKILKILFC</sequence>
<dbReference type="AlphaFoldDB" id="S2EBA5"/>
<reference evidence="1 2" key="1">
    <citation type="journal article" date="2013" name="Genome Announc.">
        <title>Draft Genome Sequence of Indibacter alkaliphilus Strain LW1T, Isolated from Lonar Lake, a Haloalkaline Lake in the Buldana District of Maharashtra, India.</title>
        <authorList>
            <person name="Singh A."/>
            <person name="Kumar Jangir P."/>
            <person name="Sharma R."/>
            <person name="Singh A."/>
            <person name="Kumar Pinnaka A."/>
            <person name="Shivaji S."/>
        </authorList>
    </citation>
    <scope>NUCLEOTIDE SEQUENCE [LARGE SCALE GENOMIC DNA]</scope>
    <source>
        <strain evidence="2">CCUG 57479 / KCTC 22604 / LW1</strain>
    </source>
</reference>
<dbReference type="EMBL" id="ALWO02000011">
    <property type="protein sequence ID" value="EOZ99613.1"/>
    <property type="molecule type" value="Genomic_DNA"/>
</dbReference>
<accession>S2EBA5</accession>
<name>S2EBA5_INDAL</name>
<keyword evidence="2" id="KW-1185">Reference proteome</keyword>
<protein>
    <submittedName>
        <fullName evidence="1">Uncharacterized protein</fullName>
    </submittedName>
</protein>